<dbReference type="Proteomes" id="UP000823611">
    <property type="component" value="Unassembled WGS sequence"/>
</dbReference>
<name>A0A9D9H178_9FIRM</name>
<comment type="caution">
    <text evidence="2">The sequence shown here is derived from an EMBL/GenBank/DDBJ whole genome shotgun (WGS) entry which is preliminary data.</text>
</comment>
<keyword evidence="1" id="KW-1133">Transmembrane helix</keyword>
<keyword evidence="1" id="KW-0812">Transmembrane</keyword>
<feature type="transmembrane region" description="Helical" evidence="1">
    <location>
        <begin position="87"/>
        <end position="105"/>
    </location>
</feature>
<reference evidence="2" key="2">
    <citation type="journal article" date="2021" name="PeerJ">
        <title>Extensive microbial diversity within the chicken gut microbiome revealed by metagenomics and culture.</title>
        <authorList>
            <person name="Gilroy R."/>
            <person name="Ravi A."/>
            <person name="Getino M."/>
            <person name="Pursley I."/>
            <person name="Horton D.L."/>
            <person name="Alikhan N.F."/>
            <person name="Baker D."/>
            <person name="Gharbi K."/>
            <person name="Hall N."/>
            <person name="Watson M."/>
            <person name="Adriaenssens E.M."/>
            <person name="Foster-Nyarko E."/>
            <person name="Jarju S."/>
            <person name="Secka A."/>
            <person name="Antonio M."/>
            <person name="Oren A."/>
            <person name="Chaudhuri R.R."/>
            <person name="La Ragione R."/>
            <person name="Hildebrand F."/>
            <person name="Pallen M.J."/>
        </authorList>
    </citation>
    <scope>NUCLEOTIDE SEQUENCE</scope>
    <source>
        <strain evidence="2">F6-4510</strain>
    </source>
</reference>
<evidence type="ECO:0000256" key="1">
    <source>
        <dbReference type="SAM" id="Phobius"/>
    </source>
</evidence>
<evidence type="ECO:0000313" key="2">
    <source>
        <dbReference type="EMBL" id="MBO8434945.1"/>
    </source>
</evidence>
<feature type="transmembrane region" description="Helical" evidence="1">
    <location>
        <begin position="111"/>
        <end position="130"/>
    </location>
</feature>
<feature type="transmembrane region" description="Helical" evidence="1">
    <location>
        <begin position="54"/>
        <end position="75"/>
    </location>
</feature>
<organism evidence="2 3">
    <name type="scientific">Candidatus Fimicola merdigallinarum</name>
    <dbReference type="NCBI Taxonomy" id="2840819"/>
    <lineage>
        <taxon>Bacteria</taxon>
        <taxon>Bacillati</taxon>
        <taxon>Bacillota</taxon>
        <taxon>Clostridia</taxon>
        <taxon>Lachnospirales</taxon>
        <taxon>Lachnospiraceae</taxon>
        <taxon>Lachnospiraceae incertae sedis</taxon>
        <taxon>Candidatus Fimicola</taxon>
    </lineage>
</organism>
<dbReference type="InterPro" id="IPR023804">
    <property type="entry name" value="DUF3792_TM"/>
</dbReference>
<dbReference type="NCBIfam" id="TIGR04086">
    <property type="entry name" value="TIGR04086_membr"/>
    <property type="match status" value="1"/>
</dbReference>
<dbReference type="AlphaFoldDB" id="A0A9D9H178"/>
<sequence>MENTKNNSKLKNPSYKAMYILKPQLIALTITSIVFIAVAILLTYTDFDESKISAISLICTAISCLVAGFDTAGYFGKKGLLWGATSGLVYSILMFLICILCGTNFEVNLGKLTTIIIAVAGGIIGGVLGVNTKSKSKHK</sequence>
<accession>A0A9D9H178</accession>
<keyword evidence="1" id="KW-0472">Membrane</keyword>
<evidence type="ECO:0000313" key="3">
    <source>
        <dbReference type="Proteomes" id="UP000823611"/>
    </source>
</evidence>
<feature type="transmembrane region" description="Helical" evidence="1">
    <location>
        <begin position="21"/>
        <end position="42"/>
    </location>
</feature>
<dbReference type="EMBL" id="JADIMX010000121">
    <property type="protein sequence ID" value="MBO8434945.1"/>
    <property type="molecule type" value="Genomic_DNA"/>
</dbReference>
<gene>
    <name evidence="2" type="ORF">IAC55_06465</name>
</gene>
<dbReference type="Pfam" id="PF12670">
    <property type="entry name" value="DUF3792"/>
    <property type="match status" value="1"/>
</dbReference>
<reference evidence="2" key="1">
    <citation type="submission" date="2020-10" db="EMBL/GenBank/DDBJ databases">
        <authorList>
            <person name="Gilroy R."/>
        </authorList>
    </citation>
    <scope>NUCLEOTIDE SEQUENCE</scope>
    <source>
        <strain evidence="2">F6-4510</strain>
    </source>
</reference>
<proteinExistence type="predicted"/>
<protein>
    <submittedName>
        <fullName evidence="2">TIGR04086 family membrane protein</fullName>
    </submittedName>
</protein>